<keyword evidence="2" id="KW-1185">Reference proteome</keyword>
<accession>A0ACB7U244</accession>
<comment type="caution">
    <text evidence="1">The sequence shown here is derived from an EMBL/GenBank/DDBJ whole genome shotgun (WGS) entry which is preliminary data.</text>
</comment>
<name>A0ACB7U244_DIOAL</name>
<reference evidence="2" key="1">
    <citation type="journal article" date="2022" name="Nat. Commun.">
        <title>Chromosome evolution and the genetic basis of agronomically important traits in greater yam.</title>
        <authorList>
            <person name="Bredeson J.V."/>
            <person name="Lyons J.B."/>
            <person name="Oniyinde I.O."/>
            <person name="Okereke N.R."/>
            <person name="Kolade O."/>
            <person name="Nnabue I."/>
            <person name="Nwadili C.O."/>
            <person name="Hribova E."/>
            <person name="Parker M."/>
            <person name="Nwogha J."/>
            <person name="Shu S."/>
            <person name="Carlson J."/>
            <person name="Kariba R."/>
            <person name="Muthemba S."/>
            <person name="Knop K."/>
            <person name="Barton G.J."/>
            <person name="Sherwood A.V."/>
            <person name="Lopez-Montes A."/>
            <person name="Asiedu R."/>
            <person name="Jamnadass R."/>
            <person name="Muchugi A."/>
            <person name="Goodstein D."/>
            <person name="Egesi C.N."/>
            <person name="Featherston J."/>
            <person name="Asfaw A."/>
            <person name="Simpson G.G."/>
            <person name="Dolezel J."/>
            <person name="Hendre P.S."/>
            <person name="Van Deynze A."/>
            <person name="Kumar P.L."/>
            <person name="Obidiegwu J.E."/>
            <person name="Bhattacharjee R."/>
            <person name="Rokhsar D.S."/>
        </authorList>
    </citation>
    <scope>NUCLEOTIDE SEQUENCE [LARGE SCALE GENOMIC DNA]</scope>
    <source>
        <strain evidence="2">cv. TDa95/00328</strain>
    </source>
</reference>
<dbReference type="Proteomes" id="UP000827976">
    <property type="component" value="Chromosome 19"/>
</dbReference>
<evidence type="ECO:0000313" key="1">
    <source>
        <dbReference type="EMBL" id="KAH7654387.1"/>
    </source>
</evidence>
<protein>
    <submittedName>
        <fullName evidence="1">Uncharacterized protein</fullName>
    </submittedName>
</protein>
<dbReference type="EMBL" id="CM037029">
    <property type="protein sequence ID" value="KAH7654387.1"/>
    <property type="molecule type" value="Genomic_DNA"/>
</dbReference>
<sequence>MVIKPLLFAYKSSTITSTLLAPHLPLTLSFSQLLLPPPPLLLPSSFFLSVFLSAFLFIYLSMYLSSYYRRRTLFLLFSNGGDGERQMFLKHIKT</sequence>
<evidence type="ECO:0000313" key="2">
    <source>
        <dbReference type="Proteomes" id="UP000827976"/>
    </source>
</evidence>
<gene>
    <name evidence="1" type="ORF">IHE45_19G140200</name>
</gene>
<proteinExistence type="predicted"/>
<organism evidence="1 2">
    <name type="scientific">Dioscorea alata</name>
    <name type="common">Purple yam</name>
    <dbReference type="NCBI Taxonomy" id="55571"/>
    <lineage>
        <taxon>Eukaryota</taxon>
        <taxon>Viridiplantae</taxon>
        <taxon>Streptophyta</taxon>
        <taxon>Embryophyta</taxon>
        <taxon>Tracheophyta</taxon>
        <taxon>Spermatophyta</taxon>
        <taxon>Magnoliopsida</taxon>
        <taxon>Liliopsida</taxon>
        <taxon>Dioscoreales</taxon>
        <taxon>Dioscoreaceae</taxon>
        <taxon>Dioscorea</taxon>
    </lineage>
</organism>